<keyword evidence="3" id="KW-0663">Pyridoxal phosphate</keyword>
<evidence type="ECO:0000256" key="3">
    <source>
        <dbReference type="ARBA" id="ARBA00022898"/>
    </source>
</evidence>
<evidence type="ECO:0000256" key="1">
    <source>
        <dbReference type="ARBA" id="ARBA00001933"/>
    </source>
</evidence>
<dbReference type="Proteomes" id="UP001565927">
    <property type="component" value="Unassembled WGS sequence"/>
</dbReference>
<dbReference type="RefSeq" id="WP_370442543.1">
    <property type="nucleotide sequence ID" value="NZ_JBGFTU010000020.1"/>
</dbReference>
<dbReference type="PANTHER" id="PTHR48097:SF5">
    <property type="entry name" value="LOW SPECIFICITY L-THREONINE ALDOLASE"/>
    <property type="match status" value="1"/>
</dbReference>
<comment type="caution">
    <text evidence="5">The sequence shown here is derived from an EMBL/GenBank/DDBJ whole genome shotgun (WGS) entry which is preliminary data.</text>
</comment>
<evidence type="ECO:0000256" key="2">
    <source>
        <dbReference type="ARBA" id="ARBA00006966"/>
    </source>
</evidence>
<keyword evidence="6" id="KW-1185">Reference proteome</keyword>
<dbReference type="InterPro" id="IPR015424">
    <property type="entry name" value="PyrdxlP-dep_Trfase"/>
</dbReference>
<protein>
    <submittedName>
        <fullName evidence="5">Low specificity L-threonine aldolase</fullName>
    </submittedName>
</protein>
<dbReference type="InterPro" id="IPR015421">
    <property type="entry name" value="PyrdxlP-dep_Trfase_major"/>
</dbReference>
<reference evidence="5 6" key="1">
    <citation type="submission" date="2024-07" db="EMBL/GenBank/DDBJ databases">
        <authorList>
            <person name="Thanompreechachai J."/>
            <person name="Duangmal K."/>
        </authorList>
    </citation>
    <scope>NUCLEOTIDE SEQUENCE [LARGE SCALE GENOMIC DNA]</scope>
    <source>
        <strain evidence="5 6">LSe6-4</strain>
    </source>
</reference>
<gene>
    <name evidence="5" type="ORF">AB2L27_16300</name>
</gene>
<dbReference type="InterPro" id="IPR001597">
    <property type="entry name" value="ArAA_b-elim_lyase/Thr_aldolase"/>
</dbReference>
<evidence type="ECO:0000313" key="6">
    <source>
        <dbReference type="Proteomes" id="UP001565927"/>
    </source>
</evidence>
<dbReference type="Gene3D" id="3.40.640.10">
    <property type="entry name" value="Type I PLP-dependent aspartate aminotransferase-like (Major domain)"/>
    <property type="match status" value="1"/>
</dbReference>
<name>A0ABV4H6N2_9ACTN</name>
<dbReference type="Pfam" id="PF01212">
    <property type="entry name" value="Beta_elim_lyase"/>
    <property type="match status" value="1"/>
</dbReference>
<dbReference type="SUPFAM" id="SSF53383">
    <property type="entry name" value="PLP-dependent transferases"/>
    <property type="match status" value="1"/>
</dbReference>
<evidence type="ECO:0000259" key="4">
    <source>
        <dbReference type="Pfam" id="PF01212"/>
    </source>
</evidence>
<feature type="domain" description="Aromatic amino acid beta-eliminating lyase/threonine aldolase" evidence="4">
    <location>
        <begin position="24"/>
        <end position="308"/>
    </location>
</feature>
<dbReference type="EMBL" id="JBGFTU010000020">
    <property type="protein sequence ID" value="MEZ0166323.1"/>
    <property type="molecule type" value="Genomic_DNA"/>
</dbReference>
<dbReference type="InterPro" id="IPR015422">
    <property type="entry name" value="PyrdxlP-dep_Trfase_small"/>
</dbReference>
<comment type="similarity">
    <text evidence="2">Belongs to the threonine aldolase family.</text>
</comment>
<dbReference type="Gene3D" id="3.90.1150.10">
    <property type="entry name" value="Aspartate Aminotransferase, domain 1"/>
    <property type="match status" value="1"/>
</dbReference>
<proteinExistence type="inferred from homology"/>
<accession>A0ABV4H6N2</accession>
<comment type="cofactor">
    <cofactor evidence="1">
        <name>pyridoxal 5'-phosphate</name>
        <dbReference type="ChEBI" id="CHEBI:597326"/>
    </cofactor>
</comment>
<dbReference type="PANTHER" id="PTHR48097">
    <property type="entry name" value="L-THREONINE ALDOLASE-RELATED"/>
    <property type="match status" value="1"/>
</dbReference>
<organism evidence="5 6">
    <name type="scientific">Kineococcus halophytocola</name>
    <dbReference type="NCBI Taxonomy" id="3234027"/>
    <lineage>
        <taxon>Bacteria</taxon>
        <taxon>Bacillati</taxon>
        <taxon>Actinomycetota</taxon>
        <taxon>Actinomycetes</taxon>
        <taxon>Kineosporiales</taxon>
        <taxon>Kineosporiaceae</taxon>
        <taxon>Kineococcus</taxon>
    </lineage>
</organism>
<sequence>MSTASLPAPSEHTAQRHDPALRGFASDNAAGMHPEVLQALVAANGGHVPSYGADAYTGALTEALRAHFGADTTSAPVLTGTGANVVALQAITQRWESVLASDQAHVLHDEAGGLEHVGGTKVIALPTVDGLVDPADVERAVRDADSPMRAPVGALTLTQSTELGTTHDLEQLRDLVRVAHGLGVRVHVDGARLSNAAVSLGCGLGEMTTALGVDAVSVGGTKNGAALAEAVVVRGEGPAEALRRLVKPSMQQSSKTRFVSAQLLALFGGDLWRRTATAANDAATALATAVRAAGVATTRPVQANAVFAALPPAVARRTAARVPFHVWDERWAPGLVEVRLVASFDTTAADVDGFATVLGEELARG</sequence>
<evidence type="ECO:0000313" key="5">
    <source>
        <dbReference type="EMBL" id="MEZ0166323.1"/>
    </source>
</evidence>